<evidence type="ECO:0000256" key="6">
    <source>
        <dbReference type="ARBA" id="ARBA00023125"/>
    </source>
</evidence>
<dbReference type="NCBIfam" id="NF004043">
    <property type="entry name" value="PRK05560.1"/>
    <property type="match status" value="1"/>
</dbReference>
<gene>
    <name evidence="9" type="primary">gyrA</name>
    <name evidence="13" type="ORF">A2765_01790</name>
</gene>
<dbReference type="PANTHER" id="PTHR43493">
    <property type="entry name" value="DNA GYRASE/TOPOISOMERASE SUBUNIT A"/>
    <property type="match status" value="1"/>
</dbReference>
<evidence type="ECO:0000313" key="14">
    <source>
        <dbReference type="Proteomes" id="UP000176377"/>
    </source>
</evidence>
<dbReference type="InterPro" id="IPR035516">
    <property type="entry name" value="Gyrase/topoIV_suA_C"/>
</dbReference>
<comment type="function">
    <text evidence="9">A type II topoisomerase that negatively supercoils closed circular double-stranded (ds) DNA in an ATP-dependent manner to modulate DNA topology and maintain chromosomes in an underwound state. Negative supercoiling favors strand separation, and DNA replication, transcription, recombination and repair, all of which involve strand separation. Also able to catalyze the interconversion of other topological isomers of dsDNA rings, including catenanes and knotted rings. Type II topoisomerases break and join 2 DNA strands simultaneously in an ATP-dependent manner.</text>
</comment>
<evidence type="ECO:0000259" key="12">
    <source>
        <dbReference type="PROSITE" id="PS52040"/>
    </source>
</evidence>
<proteinExistence type="inferred from homology"/>
<evidence type="ECO:0000256" key="4">
    <source>
        <dbReference type="ARBA" id="ARBA00022840"/>
    </source>
</evidence>
<evidence type="ECO:0000256" key="8">
    <source>
        <dbReference type="ARBA" id="ARBA00063644"/>
    </source>
</evidence>
<evidence type="ECO:0000256" key="3">
    <source>
        <dbReference type="ARBA" id="ARBA00022741"/>
    </source>
</evidence>
<dbReference type="EC" id="5.6.2.2" evidence="9"/>
<dbReference type="FunFam" id="3.30.1360.40:FF:000002">
    <property type="entry name" value="DNA gyrase subunit A"/>
    <property type="match status" value="1"/>
</dbReference>
<reference evidence="13 14" key="1">
    <citation type="journal article" date="2016" name="Nat. Commun.">
        <title>Thousands of microbial genomes shed light on interconnected biogeochemical processes in an aquifer system.</title>
        <authorList>
            <person name="Anantharaman K."/>
            <person name="Brown C.T."/>
            <person name="Hug L.A."/>
            <person name="Sharon I."/>
            <person name="Castelle C.J."/>
            <person name="Probst A.J."/>
            <person name="Thomas B.C."/>
            <person name="Singh A."/>
            <person name="Wilkins M.J."/>
            <person name="Karaoz U."/>
            <person name="Brodie E.L."/>
            <person name="Williams K.H."/>
            <person name="Hubbard S.S."/>
            <person name="Banfield J.F."/>
        </authorList>
    </citation>
    <scope>NUCLEOTIDE SEQUENCE [LARGE SCALE GENOMIC DNA]</scope>
</reference>
<dbReference type="FunFam" id="2.120.10.90:FF:000005">
    <property type="entry name" value="DNA topoisomerase 4 subunit A"/>
    <property type="match status" value="1"/>
</dbReference>
<evidence type="ECO:0000256" key="7">
    <source>
        <dbReference type="ARBA" id="ARBA00023235"/>
    </source>
</evidence>
<keyword evidence="11" id="KW-0175">Coiled coil</keyword>
<dbReference type="FunFam" id="1.10.268.10:FF:000001">
    <property type="entry name" value="DNA gyrase subunit A"/>
    <property type="match status" value="1"/>
</dbReference>
<dbReference type="GO" id="GO:0034335">
    <property type="term" value="F:DNA negative supercoiling activity"/>
    <property type="evidence" value="ECO:0007669"/>
    <property type="project" value="UniProtKB-ARBA"/>
</dbReference>
<comment type="similarity">
    <text evidence="2 9">Belongs to the type II topoisomerase GyrA/ParC subunit family.</text>
</comment>
<dbReference type="SUPFAM" id="SSF56719">
    <property type="entry name" value="Type II DNA topoisomerase"/>
    <property type="match status" value="1"/>
</dbReference>
<dbReference type="Pfam" id="PF03989">
    <property type="entry name" value="DNA_gyraseA_C"/>
    <property type="match status" value="6"/>
</dbReference>
<keyword evidence="3 9" id="KW-0547">Nucleotide-binding</keyword>
<dbReference type="SMART" id="SM00434">
    <property type="entry name" value="TOP4c"/>
    <property type="match status" value="1"/>
</dbReference>
<dbReference type="InterPro" id="IPR013757">
    <property type="entry name" value="Topo_IIA_A_a_sf"/>
</dbReference>
<evidence type="ECO:0000256" key="10">
    <source>
        <dbReference type="PROSITE-ProRule" id="PRU01384"/>
    </source>
</evidence>
<comment type="catalytic activity">
    <reaction evidence="1 9 10">
        <text>ATP-dependent breakage, passage and rejoining of double-stranded DNA.</text>
        <dbReference type="EC" id="5.6.2.2"/>
    </reaction>
</comment>
<dbReference type="GO" id="GO:0006265">
    <property type="term" value="P:DNA topological change"/>
    <property type="evidence" value="ECO:0007669"/>
    <property type="project" value="UniProtKB-UniRule"/>
</dbReference>
<dbReference type="AlphaFoldDB" id="A0A1F6DHM1"/>
<keyword evidence="9" id="KW-0963">Cytoplasm</keyword>
<dbReference type="InterPro" id="IPR006691">
    <property type="entry name" value="GyrA/parC_rep"/>
</dbReference>
<dbReference type="InterPro" id="IPR050220">
    <property type="entry name" value="Type_II_DNA_Topoisomerases"/>
</dbReference>
<protein>
    <recommendedName>
        <fullName evidence="9">DNA gyrase subunit A</fullName>
        <ecNumber evidence="9">5.6.2.2</ecNumber>
    </recommendedName>
</protein>
<evidence type="ECO:0000256" key="2">
    <source>
        <dbReference type="ARBA" id="ARBA00008263"/>
    </source>
</evidence>
<dbReference type="Gene3D" id="2.120.10.90">
    <property type="entry name" value="DNA gyrase/topoisomerase IV, subunit A, C-terminal"/>
    <property type="match status" value="1"/>
</dbReference>
<dbReference type="Gene3D" id="1.10.268.10">
    <property type="entry name" value="Topoisomerase, domain 3"/>
    <property type="match status" value="1"/>
</dbReference>
<dbReference type="Proteomes" id="UP000176377">
    <property type="component" value="Unassembled WGS sequence"/>
</dbReference>
<dbReference type="GO" id="GO:0005737">
    <property type="term" value="C:cytoplasm"/>
    <property type="evidence" value="ECO:0007669"/>
    <property type="project" value="UniProtKB-SubCell"/>
</dbReference>
<keyword evidence="5 9" id="KW-0799">Topoisomerase</keyword>
<comment type="subcellular location">
    <subcellularLocation>
        <location evidence="9">Cytoplasm</location>
    </subcellularLocation>
</comment>
<feature type="active site" description="O-(5'-phospho-DNA)-tyrosine intermediate" evidence="9 10">
    <location>
        <position position="135"/>
    </location>
</feature>
<comment type="subunit">
    <text evidence="8">Heterotetramer composed of ParC and ParE.</text>
</comment>
<dbReference type="SUPFAM" id="SSF101904">
    <property type="entry name" value="GyrA/ParC C-terminal domain-like"/>
    <property type="match status" value="1"/>
</dbReference>
<feature type="short sequence motif" description="GyrA-box" evidence="9">
    <location>
        <begin position="538"/>
        <end position="544"/>
    </location>
</feature>
<dbReference type="GO" id="GO:0005694">
    <property type="term" value="C:chromosome"/>
    <property type="evidence" value="ECO:0007669"/>
    <property type="project" value="InterPro"/>
</dbReference>
<dbReference type="InterPro" id="IPR013760">
    <property type="entry name" value="Topo_IIA-like_dom_sf"/>
</dbReference>
<dbReference type="HAMAP" id="MF_01897">
    <property type="entry name" value="GyrA"/>
    <property type="match status" value="1"/>
</dbReference>
<dbReference type="GO" id="GO:0005524">
    <property type="term" value="F:ATP binding"/>
    <property type="evidence" value="ECO:0007669"/>
    <property type="project" value="UniProtKB-UniRule"/>
</dbReference>
<evidence type="ECO:0000256" key="9">
    <source>
        <dbReference type="HAMAP-Rule" id="MF_01897"/>
    </source>
</evidence>
<dbReference type="EMBL" id="MFLA01000001">
    <property type="protein sequence ID" value="OGG60820.1"/>
    <property type="molecule type" value="Genomic_DNA"/>
</dbReference>
<dbReference type="NCBIfam" id="TIGR01063">
    <property type="entry name" value="gyrA"/>
    <property type="match status" value="1"/>
</dbReference>
<dbReference type="GO" id="GO:0009330">
    <property type="term" value="C:DNA topoisomerase type II (double strand cut, ATP-hydrolyzing) complex"/>
    <property type="evidence" value="ECO:0007669"/>
    <property type="project" value="TreeGrafter"/>
</dbReference>
<comment type="subunit">
    <text evidence="9">Heterotetramer, composed of two GyrA and two GyrB chains. In the heterotetramer, GyrA contains the active site tyrosine that forms a transient covalent intermediate with DNA, while GyrB binds cofactors and catalyzes ATP hydrolysis.</text>
</comment>
<dbReference type="Gene3D" id="3.90.199.10">
    <property type="entry name" value="Topoisomerase II, domain 5"/>
    <property type="match status" value="1"/>
</dbReference>
<dbReference type="Gene3D" id="3.30.1360.40">
    <property type="match status" value="1"/>
</dbReference>
<comment type="caution">
    <text evidence="13">The sequence shown here is derived from an EMBL/GenBank/DDBJ whole genome shotgun (WGS) entry which is preliminary data.</text>
</comment>
<dbReference type="PANTHER" id="PTHR43493:SF5">
    <property type="entry name" value="DNA GYRASE SUBUNIT A, CHLOROPLASTIC_MITOCHONDRIAL"/>
    <property type="match status" value="1"/>
</dbReference>
<dbReference type="Pfam" id="PF00521">
    <property type="entry name" value="DNA_topoisoIV"/>
    <property type="match status" value="1"/>
</dbReference>
<keyword evidence="4 9" id="KW-0067">ATP-binding</keyword>
<dbReference type="NCBIfam" id="NF004044">
    <property type="entry name" value="PRK05561.1"/>
    <property type="match status" value="1"/>
</dbReference>
<dbReference type="InterPro" id="IPR005743">
    <property type="entry name" value="GyrA"/>
</dbReference>
<feature type="coiled-coil region" evidence="11">
    <location>
        <begin position="448"/>
        <end position="489"/>
    </location>
</feature>
<dbReference type="GO" id="GO:0003677">
    <property type="term" value="F:DNA binding"/>
    <property type="evidence" value="ECO:0007669"/>
    <property type="project" value="UniProtKB-UniRule"/>
</dbReference>
<evidence type="ECO:0000313" key="13">
    <source>
        <dbReference type="EMBL" id="OGG60820.1"/>
    </source>
</evidence>
<sequence>MAREKKEDSGAEPAADTVLRIVPRSITTEMRESYLDYAMSVITARALPDVRDGLKPVHRRILFAMNEIGLTASAKTRKSATVVGEVLGKYHPHGDVAVYDAMVKLAQDFSMRYPLIVGQGNFGSIDGDGAAAMRYTEAKMSKLAAEMLKDIDKDTVNFRPNYDNTKMEPVVMPAGVPNLLLNGTLGIAVGMASNIPPHNLKEVIQATTHLIEHPDATTDDLLQFVQGPDFPTGCIAFNQKDIQHAYSTGRGGVVVRGEAEITENKKGDYQIIITSIPYRVNKSDLLQKMADLVHDKRLEGIKDIRDESTKDIRVAIDLKNNANPQTVLNFLYKHTQLEETFHYNVVALVDGVPQTLSLKAIIESFIAHRREVVTRRTKFDLGVAKAREHILLGLSKALDHIDAIIQLIKKSKDTDEARMLLMTKFKFSELQANAILDMRLQRLSGLERTKIEDELKEVQATIEHLESLLKDSKKLMALIEKELAEIMEKYGDDRRTKIVKRAAKLLSPEDLVADEDYALVLTQGGYIKRTNPAEYRRQKRGGVGVVDLDTKEEDFVTHLLTASAHSDLLFFSDRGKAYQIKMYELPEGRRATKGKSIMNFISLEQGERITSILPMPKETKAIEGLSLVMVTRGGTVKKTSAESFKEVRRSGLIAIGLDKGDSLISARFARKGDTVFLVTAKGQSIRFAESDVREMGRQAGGVRGIKIGSTDAVVGAGVVEKGSSSELLVLSSHGFGKKTPTKEYKVQGRGGSGIKTSSVTAKTGPVIAGLIVTDHGELIAMSQKSQVIRTDLSEIRSSGRQTQGVRVMRLREGDKIAACVVLEGAAE</sequence>
<accession>A0A1F6DHM1</accession>
<feature type="domain" description="Topo IIA-type catalytic" evidence="12">
    <location>
        <begin position="47"/>
        <end position="511"/>
    </location>
</feature>
<keyword evidence="6 9" id="KW-0238">DNA-binding</keyword>
<keyword evidence="7 9" id="KW-0413">Isomerase</keyword>
<dbReference type="PROSITE" id="PS52040">
    <property type="entry name" value="TOPO_IIA"/>
    <property type="match status" value="1"/>
</dbReference>
<comment type="miscellaneous">
    <text evidence="9">Few gyrases are as efficient as E.coli at forming negative supercoils. Not all organisms have 2 type II topoisomerases; in organisms with a single type II topoisomerase this enzyme also has to decatenate newly replicated chromosomes.</text>
</comment>
<dbReference type="GO" id="GO:0006261">
    <property type="term" value="P:DNA-templated DNA replication"/>
    <property type="evidence" value="ECO:0007669"/>
    <property type="project" value="UniProtKB-UniRule"/>
</dbReference>
<dbReference type="FunFam" id="3.90.199.10:FF:000001">
    <property type="entry name" value="DNA gyrase subunit A"/>
    <property type="match status" value="1"/>
</dbReference>
<evidence type="ECO:0000256" key="1">
    <source>
        <dbReference type="ARBA" id="ARBA00000185"/>
    </source>
</evidence>
<organism evidence="13 14">
    <name type="scientific">Candidatus Kaiserbacteria bacterium RIFCSPHIGHO2_01_FULL_56_24</name>
    <dbReference type="NCBI Taxonomy" id="1798487"/>
    <lineage>
        <taxon>Bacteria</taxon>
        <taxon>Candidatus Kaiseribacteriota</taxon>
    </lineage>
</organism>
<evidence type="ECO:0000256" key="11">
    <source>
        <dbReference type="SAM" id="Coils"/>
    </source>
</evidence>
<evidence type="ECO:0000256" key="5">
    <source>
        <dbReference type="ARBA" id="ARBA00023029"/>
    </source>
</evidence>
<dbReference type="InterPro" id="IPR013758">
    <property type="entry name" value="Topo_IIA_A/C_ab"/>
</dbReference>
<name>A0A1F6DHM1_9BACT</name>
<dbReference type="CDD" id="cd00187">
    <property type="entry name" value="TOP4c"/>
    <property type="match status" value="1"/>
</dbReference>
<dbReference type="InterPro" id="IPR002205">
    <property type="entry name" value="Topo_IIA_dom_A"/>
</dbReference>